<keyword evidence="1" id="KW-1133">Transmembrane helix</keyword>
<name>A0A8J2YM65_9RHOB</name>
<protein>
    <submittedName>
        <fullName evidence="3">Membrane protein</fullName>
    </submittedName>
</protein>
<accession>A0A8J2YM65</accession>
<feature type="transmembrane region" description="Helical" evidence="1">
    <location>
        <begin position="79"/>
        <end position="109"/>
    </location>
</feature>
<organism evidence="3 4">
    <name type="scientific">Agaricicola taiwanensis</name>
    <dbReference type="NCBI Taxonomy" id="591372"/>
    <lineage>
        <taxon>Bacteria</taxon>
        <taxon>Pseudomonadati</taxon>
        <taxon>Pseudomonadota</taxon>
        <taxon>Alphaproteobacteria</taxon>
        <taxon>Rhodobacterales</taxon>
        <taxon>Paracoccaceae</taxon>
        <taxon>Agaricicola</taxon>
    </lineage>
</organism>
<dbReference type="Proteomes" id="UP000602745">
    <property type="component" value="Unassembled WGS sequence"/>
</dbReference>
<feature type="transmembrane region" description="Helical" evidence="1">
    <location>
        <begin position="9"/>
        <end position="29"/>
    </location>
</feature>
<proteinExistence type="predicted"/>
<dbReference type="AlphaFoldDB" id="A0A8J2YM65"/>
<evidence type="ECO:0000259" key="2">
    <source>
        <dbReference type="Pfam" id="PF07331"/>
    </source>
</evidence>
<evidence type="ECO:0000313" key="4">
    <source>
        <dbReference type="Proteomes" id="UP000602745"/>
    </source>
</evidence>
<evidence type="ECO:0000313" key="3">
    <source>
        <dbReference type="EMBL" id="GGE51546.1"/>
    </source>
</evidence>
<keyword evidence="1" id="KW-0472">Membrane</keyword>
<feature type="transmembrane region" description="Helical" evidence="1">
    <location>
        <begin position="121"/>
        <end position="140"/>
    </location>
</feature>
<feature type="domain" description="DUF1468" evidence="2">
    <location>
        <begin position="11"/>
        <end position="144"/>
    </location>
</feature>
<keyword evidence="1" id="KW-0812">Transmembrane</keyword>
<keyword evidence="4" id="KW-1185">Reference proteome</keyword>
<dbReference type="InterPro" id="IPR009936">
    <property type="entry name" value="DUF1468"/>
</dbReference>
<gene>
    <name evidence="3" type="ORF">GCM10007276_30720</name>
</gene>
<sequence length="149" mass="15847">MKLQITKDLLSGALFLLIGLGTIIIAQGYRLGTAANMGPGYFPIMLGSIVALIGAVMLVKAARNPETSEIIQTWEFRPLVFLTAAILLFSALIDTRGAIAGVVVLILVGRLAGREGSMLELAIMVLALTAAAIGIFVYGLNIPLRLRPW</sequence>
<feature type="transmembrane region" description="Helical" evidence="1">
    <location>
        <begin position="41"/>
        <end position="59"/>
    </location>
</feature>
<dbReference type="EMBL" id="BMCP01000005">
    <property type="protein sequence ID" value="GGE51546.1"/>
    <property type="molecule type" value="Genomic_DNA"/>
</dbReference>
<comment type="caution">
    <text evidence="3">The sequence shown here is derived from an EMBL/GenBank/DDBJ whole genome shotgun (WGS) entry which is preliminary data.</text>
</comment>
<dbReference type="RefSeq" id="WP_188410706.1">
    <property type="nucleotide sequence ID" value="NZ_BMCP01000005.1"/>
</dbReference>
<evidence type="ECO:0000256" key="1">
    <source>
        <dbReference type="SAM" id="Phobius"/>
    </source>
</evidence>
<reference evidence="3" key="1">
    <citation type="journal article" date="2014" name="Int. J. Syst. Evol. Microbiol.">
        <title>Complete genome sequence of Corynebacterium casei LMG S-19264T (=DSM 44701T), isolated from a smear-ripened cheese.</title>
        <authorList>
            <consortium name="US DOE Joint Genome Institute (JGI-PGF)"/>
            <person name="Walter F."/>
            <person name="Albersmeier A."/>
            <person name="Kalinowski J."/>
            <person name="Ruckert C."/>
        </authorList>
    </citation>
    <scope>NUCLEOTIDE SEQUENCE</scope>
    <source>
        <strain evidence="3">CCM 7684</strain>
    </source>
</reference>
<dbReference type="Pfam" id="PF07331">
    <property type="entry name" value="TctB"/>
    <property type="match status" value="1"/>
</dbReference>
<reference evidence="3" key="2">
    <citation type="submission" date="2020-09" db="EMBL/GenBank/DDBJ databases">
        <authorList>
            <person name="Sun Q."/>
            <person name="Sedlacek I."/>
        </authorList>
    </citation>
    <scope>NUCLEOTIDE SEQUENCE</scope>
    <source>
        <strain evidence="3">CCM 7684</strain>
    </source>
</reference>